<organism evidence="1 2">
    <name type="scientific">Acanthosepion pharaonis</name>
    <name type="common">Pharaoh cuttlefish</name>
    <name type="synonym">Sepia pharaonis</name>
    <dbReference type="NCBI Taxonomy" id="158019"/>
    <lineage>
        <taxon>Eukaryota</taxon>
        <taxon>Metazoa</taxon>
        <taxon>Spiralia</taxon>
        <taxon>Lophotrochozoa</taxon>
        <taxon>Mollusca</taxon>
        <taxon>Cephalopoda</taxon>
        <taxon>Coleoidea</taxon>
        <taxon>Decapodiformes</taxon>
        <taxon>Sepiida</taxon>
        <taxon>Sepiina</taxon>
        <taxon>Sepiidae</taxon>
        <taxon>Acanthosepion</taxon>
    </lineage>
</organism>
<reference evidence="1" key="1">
    <citation type="submission" date="2021-01" db="EMBL/GenBank/DDBJ databases">
        <authorList>
            <person name="Li R."/>
            <person name="Bekaert M."/>
        </authorList>
    </citation>
    <scope>NUCLEOTIDE SEQUENCE</scope>
    <source>
        <strain evidence="1">Farmed</strain>
    </source>
</reference>
<dbReference type="Proteomes" id="UP000597762">
    <property type="component" value="Unassembled WGS sequence"/>
</dbReference>
<protein>
    <submittedName>
        <fullName evidence="1">Uncharacterized protein</fullName>
    </submittedName>
</protein>
<gene>
    <name evidence="1" type="ORF">SPHA_81105</name>
</gene>
<dbReference type="AlphaFoldDB" id="A0A812F1T1"/>
<name>A0A812F1T1_ACAPH</name>
<evidence type="ECO:0000313" key="1">
    <source>
        <dbReference type="EMBL" id="CAE1332000.1"/>
    </source>
</evidence>
<accession>A0A812F1T1</accession>
<dbReference type="EMBL" id="CAHIKZ030005623">
    <property type="protein sequence ID" value="CAE1332000.1"/>
    <property type="molecule type" value="Genomic_DNA"/>
</dbReference>
<evidence type="ECO:0000313" key="2">
    <source>
        <dbReference type="Proteomes" id="UP000597762"/>
    </source>
</evidence>
<comment type="caution">
    <text evidence="1">The sequence shown here is derived from an EMBL/GenBank/DDBJ whole genome shotgun (WGS) entry which is preliminary data.</text>
</comment>
<proteinExistence type="predicted"/>
<keyword evidence="2" id="KW-1185">Reference proteome</keyword>
<sequence length="288" mass="32589">MSFFSPFLPCHRQLDKQQTRFFSLSINTRSGLSPDTITHSPDSVASTNVVHFLQSSDLVFCLSSVTPCFRKAILRRSDEGILALLEVAAITFRTKLSGTRKGLSFRPILLYLRTAILSMLIDEINNSDKDEKVGSLIGMTNALFALRPEFLAHYSEYFLSYSFVVGVLQSFFTFSSYFKCYYYYYHYCVPYCFHSSSSQSPTRSITSRFGLEVTELNGAFKIGDIKTDAEVGTCAEFSVIYDEHTYTHEYACTHAQRTRFSLSSLSLPLLLQLSFFLTLSPPHSFIGS</sequence>